<dbReference type="AlphaFoldDB" id="A0A3M7Q4B7"/>
<accession>A0A3M7Q4B7</accession>
<protein>
    <submittedName>
        <fullName evidence="1">Uncharacterized protein</fullName>
    </submittedName>
</protein>
<sequence length="64" mass="7784">MTITLKTAVLFLCRFQTKHRFKTVSKEKNRIKLIRQNNCFQFSEINKIRYDFRTSILFQILKNA</sequence>
<organism evidence="1 2">
    <name type="scientific">Brachionus plicatilis</name>
    <name type="common">Marine rotifer</name>
    <name type="synonym">Brachionus muelleri</name>
    <dbReference type="NCBI Taxonomy" id="10195"/>
    <lineage>
        <taxon>Eukaryota</taxon>
        <taxon>Metazoa</taxon>
        <taxon>Spiralia</taxon>
        <taxon>Gnathifera</taxon>
        <taxon>Rotifera</taxon>
        <taxon>Eurotatoria</taxon>
        <taxon>Monogononta</taxon>
        <taxon>Pseudotrocha</taxon>
        <taxon>Ploima</taxon>
        <taxon>Brachionidae</taxon>
        <taxon>Brachionus</taxon>
    </lineage>
</organism>
<dbReference type="EMBL" id="REGN01007599">
    <property type="protein sequence ID" value="RNA05798.1"/>
    <property type="molecule type" value="Genomic_DNA"/>
</dbReference>
<keyword evidence="2" id="KW-1185">Reference proteome</keyword>
<evidence type="ECO:0000313" key="1">
    <source>
        <dbReference type="EMBL" id="RNA05798.1"/>
    </source>
</evidence>
<proteinExistence type="predicted"/>
<evidence type="ECO:0000313" key="2">
    <source>
        <dbReference type="Proteomes" id="UP000276133"/>
    </source>
</evidence>
<name>A0A3M7Q4B7_BRAPC</name>
<reference evidence="1 2" key="1">
    <citation type="journal article" date="2018" name="Sci. Rep.">
        <title>Genomic signatures of local adaptation to the degree of environmental predictability in rotifers.</title>
        <authorList>
            <person name="Franch-Gras L."/>
            <person name="Hahn C."/>
            <person name="Garcia-Roger E.M."/>
            <person name="Carmona M.J."/>
            <person name="Serra M."/>
            <person name="Gomez A."/>
        </authorList>
    </citation>
    <scope>NUCLEOTIDE SEQUENCE [LARGE SCALE GENOMIC DNA]</scope>
    <source>
        <strain evidence="1">HYR1</strain>
    </source>
</reference>
<dbReference type="Proteomes" id="UP000276133">
    <property type="component" value="Unassembled WGS sequence"/>
</dbReference>
<gene>
    <name evidence="1" type="ORF">BpHYR1_046193</name>
</gene>
<comment type="caution">
    <text evidence="1">The sequence shown here is derived from an EMBL/GenBank/DDBJ whole genome shotgun (WGS) entry which is preliminary data.</text>
</comment>